<evidence type="ECO:0000256" key="1">
    <source>
        <dbReference type="SAM" id="SignalP"/>
    </source>
</evidence>
<evidence type="ECO:0000313" key="2">
    <source>
        <dbReference type="EMBL" id="MFC0047953.1"/>
    </source>
</evidence>
<proteinExistence type="predicted"/>
<feature type="chain" id="PRO_5046044325" description="Transporter substrate-binding domain-containing protein" evidence="1">
    <location>
        <begin position="18"/>
        <end position="299"/>
    </location>
</feature>
<gene>
    <name evidence="2" type="ORF">ACFFJP_06600</name>
</gene>
<dbReference type="SUPFAM" id="SSF53850">
    <property type="entry name" value="Periplasmic binding protein-like II"/>
    <property type="match status" value="1"/>
</dbReference>
<evidence type="ECO:0008006" key="4">
    <source>
        <dbReference type="Google" id="ProtNLM"/>
    </source>
</evidence>
<evidence type="ECO:0000313" key="3">
    <source>
        <dbReference type="Proteomes" id="UP001589813"/>
    </source>
</evidence>
<comment type="caution">
    <text evidence="2">The sequence shown here is derived from an EMBL/GenBank/DDBJ whole genome shotgun (WGS) entry which is preliminary data.</text>
</comment>
<accession>A0ABV6BD25</accession>
<dbReference type="Gene3D" id="3.40.190.10">
    <property type="entry name" value="Periplasmic binding protein-like II"/>
    <property type="match status" value="2"/>
</dbReference>
<feature type="signal peptide" evidence="1">
    <location>
        <begin position="1"/>
        <end position="17"/>
    </location>
</feature>
<name>A0ABV6BD25_9GAMM</name>
<organism evidence="2 3">
    <name type="scientific">Rheinheimera tilapiae</name>
    <dbReference type="NCBI Taxonomy" id="875043"/>
    <lineage>
        <taxon>Bacteria</taxon>
        <taxon>Pseudomonadati</taxon>
        <taxon>Pseudomonadota</taxon>
        <taxon>Gammaproteobacteria</taxon>
        <taxon>Chromatiales</taxon>
        <taxon>Chromatiaceae</taxon>
        <taxon>Rheinheimera</taxon>
    </lineage>
</organism>
<keyword evidence="1" id="KW-0732">Signal</keyword>
<dbReference type="EMBL" id="JBHLXP010000001">
    <property type="protein sequence ID" value="MFC0047953.1"/>
    <property type="molecule type" value="Genomic_DNA"/>
</dbReference>
<keyword evidence="3" id="KW-1185">Reference proteome</keyword>
<dbReference type="RefSeq" id="WP_377241679.1">
    <property type="nucleotide sequence ID" value="NZ_JBHLXP010000001.1"/>
</dbReference>
<dbReference type="Proteomes" id="UP001589813">
    <property type="component" value="Unassembled WGS sequence"/>
</dbReference>
<sequence length="299" mass="34235">MRLLCVLMLLCSPMLVAAPTATIRILGLQSSSEASVVYYRDLLQLVLERTAAEYGVAKLELVAPPPLGDYRYLLMKENFIDVHHFGTSPELERDLLAVRVPLLAGGLGWRGFVIRKADRLAFSQISEFAELKRLIACQGELWPDTVIMRAAGLQVITAERHDQMLEMLRRERCDYFPRSIFEGPVEQKSFQLQYPDLEFNSSVLLHYPFAMYFFVKKDNIALATRLEKGLEQLAQSGELLRFLQQHQIGRQVFPLSRFTQSLVFQLDNPLMPANTPLQQAAYWFTMPAVQREIRIAPSR</sequence>
<protein>
    <recommendedName>
        <fullName evidence="4">Transporter substrate-binding domain-containing protein</fullName>
    </recommendedName>
</protein>
<reference evidence="2 3" key="1">
    <citation type="submission" date="2024-09" db="EMBL/GenBank/DDBJ databases">
        <authorList>
            <person name="Sun Q."/>
            <person name="Mori K."/>
        </authorList>
    </citation>
    <scope>NUCLEOTIDE SEQUENCE [LARGE SCALE GENOMIC DNA]</scope>
    <source>
        <strain evidence="2 3">KCTC 23315</strain>
    </source>
</reference>